<dbReference type="Proteomes" id="UP000325116">
    <property type="component" value="Unassembled WGS sequence"/>
</dbReference>
<reference evidence="6 7" key="1">
    <citation type="journal article" date="1992" name="Lakartidningen">
        <title>[Penicillin V and not amoxicillin is the first choice preparation in acute otitis].</title>
        <authorList>
            <person name="Kamme C."/>
            <person name="Lundgren K."/>
            <person name="Prellner K."/>
        </authorList>
    </citation>
    <scope>NUCLEOTIDE SEQUENCE [LARGE SCALE GENOMIC DNA]</scope>
    <source>
        <strain evidence="6 7">W1</strain>
    </source>
</reference>
<feature type="transmembrane region" description="Helical" evidence="5">
    <location>
        <begin position="96"/>
        <end position="119"/>
    </location>
</feature>
<organism evidence="6 7">
    <name type="scientific">Brachyspira aalborgi</name>
    <dbReference type="NCBI Taxonomy" id="29522"/>
    <lineage>
        <taxon>Bacteria</taxon>
        <taxon>Pseudomonadati</taxon>
        <taxon>Spirochaetota</taxon>
        <taxon>Spirochaetia</taxon>
        <taxon>Brachyspirales</taxon>
        <taxon>Brachyspiraceae</taxon>
        <taxon>Brachyspira</taxon>
    </lineage>
</organism>
<evidence type="ECO:0000313" key="6">
    <source>
        <dbReference type="EMBL" id="TXJ11898.1"/>
    </source>
</evidence>
<feature type="transmembrane region" description="Helical" evidence="5">
    <location>
        <begin position="52"/>
        <end position="75"/>
    </location>
</feature>
<comment type="subcellular location">
    <subcellularLocation>
        <location evidence="1">Membrane</location>
        <topology evidence="1">Multi-pass membrane protein</topology>
    </subcellularLocation>
</comment>
<protein>
    <submittedName>
        <fullName evidence="6">CvpA family protein</fullName>
    </submittedName>
</protein>
<name>A0A5C8CGA5_9SPIR</name>
<dbReference type="AlphaFoldDB" id="A0A5C8CGA5"/>
<gene>
    <name evidence="6" type="ORF">EPJ80_09350</name>
</gene>
<evidence type="ECO:0000256" key="2">
    <source>
        <dbReference type="ARBA" id="ARBA00022692"/>
    </source>
</evidence>
<accession>A0A5C8CGA5</accession>
<keyword evidence="3 5" id="KW-1133">Transmembrane helix</keyword>
<evidence type="ECO:0000313" key="7">
    <source>
        <dbReference type="Proteomes" id="UP000325116"/>
    </source>
</evidence>
<evidence type="ECO:0000256" key="1">
    <source>
        <dbReference type="ARBA" id="ARBA00004141"/>
    </source>
</evidence>
<dbReference type="Pfam" id="PF02674">
    <property type="entry name" value="Colicin_V"/>
    <property type="match status" value="1"/>
</dbReference>
<sequence length="161" mass="18658">MFNSLDIFIIIILFLIFLYGLYKGIISITVPIIAIIITFIIAPLIYNFASKYFNHSIVLKIISFIVSYSIIRIILSKVEDSIKKLLKIIFLGWVDRLLGAIVLTFIACIIIAFISSIILSMPEEYENINKIIDIINNSKILMSINNLFKISFYYRKNFYLK</sequence>
<dbReference type="InterPro" id="IPR003825">
    <property type="entry name" value="Colicin-V_CvpA"/>
</dbReference>
<evidence type="ECO:0000256" key="5">
    <source>
        <dbReference type="SAM" id="Phobius"/>
    </source>
</evidence>
<dbReference type="RefSeq" id="WP_147758773.1">
    <property type="nucleotide sequence ID" value="NZ_SAXT01000005.1"/>
</dbReference>
<dbReference type="GO" id="GO:0016020">
    <property type="term" value="C:membrane"/>
    <property type="evidence" value="ECO:0007669"/>
    <property type="project" value="UniProtKB-SubCell"/>
</dbReference>
<comment type="caution">
    <text evidence="6">The sequence shown here is derived from an EMBL/GenBank/DDBJ whole genome shotgun (WGS) entry which is preliminary data.</text>
</comment>
<proteinExistence type="predicted"/>
<feature type="transmembrane region" description="Helical" evidence="5">
    <location>
        <begin position="6"/>
        <end position="22"/>
    </location>
</feature>
<feature type="transmembrane region" description="Helical" evidence="5">
    <location>
        <begin position="29"/>
        <end position="46"/>
    </location>
</feature>
<dbReference type="EMBL" id="SAXT01000005">
    <property type="protein sequence ID" value="TXJ11898.1"/>
    <property type="molecule type" value="Genomic_DNA"/>
</dbReference>
<keyword evidence="2 5" id="KW-0812">Transmembrane</keyword>
<keyword evidence="4 5" id="KW-0472">Membrane</keyword>
<evidence type="ECO:0000256" key="3">
    <source>
        <dbReference type="ARBA" id="ARBA00022989"/>
    </source>
</evidence>
<evidence type="ECO:0000256" key="4">
    <source>
        <dbReference type="ARBA" id="ARBA00023136"/>
    </source>
</evidence>
<dbReference type="GO" id="GO:0009403">
    <property type="term" value="P:toxin biosynthetic process"/>
    <property type="evidence" value="ECO:0007669"/>
    <property type="project" value="InterPro"/>
</dbReference>